<sequence>MTPDAALDHLAFFVGLRLMGPDARRRLRITLLRHKDVAAPAHGPADRLERLDALLDGRRTPQTLQDRLDMALAQRERNAAPFDACFWLARSAELMGAGFSPQQATQIINEVRERVDGANSADPITAEQEDIHAG</sequence>
<protein>
    <submittedName>
        <fullName evidence="2">Uncharacterized protein</fullName>
    </submittedName>
</protein>
<keyword evidence="3" id="KW-1185">Reference proteome</keyword>
<dbReference type="Proteomes" id="UP000537161">
    <property type="component" value="Unassembled WGS sequence"/>
</dbReference>
<feature type="region of interest" description="Disordered" evidence="1">
    <location>
        <begin position="114"/>
        <end position="134"/>
    </location>
</feature>
<comment type="caution">
    <text evidence="2">The sequence shown here is derived from an EMBL/GenBank/DDBJ whole genome shotgun (WGS) entry which is preliminary data.</text>
</comment>
<dbReference type="RefSeq" id="WP_184100946.1">
    <property type="nucleotide sequence ID" value="NZ_JACIJH010000016.1"/>
</dbReference>
<organism evidence="2 3">
    <name type="scientific">Sphingopyxis panaciterrulae</name>
    <dbReference type="NCBI Taxonomy" id="462372"/>
    <lineage>
        <taxon>Bacteria</taxon>
        <taxon>Pseudomonadati</taxon>
        <taxon>Pseudomonadota</taxon>
        <taxon>Alphaproteobacteria</taxon>
        <taxon>Sphingomonadales</taxon>
        <taxon>Sphingomonadaceae</taxon>
        <taxon>Sphingopyxis</taxon>
    </lineage>
</organism>
<gene>
    <name evidence="2" type="ORF">FHR21_003703</name>
</gene>
<reference evidence="2 3" key="1">
    <citation type="submission" date="2020-08" db="EMBL/GenBank/DDBJ databases">
        <title>Genomic Encyclopedia of Type Strains, Phase IV (KMG-IV): sequencing the most valuable type-strain genomes for metagenomic binning, comparative biology and taxonomic classification.</title>
        <authorList>
            <person name="Goeker M."/>
        </authorList>
    </citation>
    <scope>NUCLEOTIDE SEQUENCE [LARGE SCALE GENOMIC DNA]</scope>
    <source>
        <strain evidence="2 3">DSM 27163</strain>
    </source>
</reference>
<dbReference type="AlphaFoldDB" id="A0A7W9B8P6"/>
<name>A0A7W9B8P6_9SPHN</name>
<accession>A0A7W9B8P6</accession>
<dbReference type="EMBL" id="JACIJH010000016">
    <property type="protein sequence ID" value="MBB5708324.1"/>
    <property type="molecule type" value="Genomic_DNA"/>
</dbReference>
<evidence type="ECO:0000313" key="2">
    <source>
        <dbReference type="EMBL" id="MBB5708324.1"/>
    </source>
</evidence>
<evidence type="ECO:0000313" key="3">
    <source>
        <dbReference type="Proteomes" id="UP000537161"/>
    </source>
</evidence>
<proteinExistence type="predicted"/>
<evidence type="ECO:0000256" key="1">
    <source>
        <dbReference type="SAM" id="MobiDB-lite"/>
    </source>
</evidence>